<proteinExistence type="predicted"/>
<reference evidence="1 2" key="1">
    <citation type="submission" date="2015-09" db="EMBL/GenBank/DDBJ databases">
        <title>Identification and resolution of microdiversity through metagenomic sequencing of parallel consortia.</title>
        <authorList>
            <person name="Nelson W.C."/>
            <person name="Romine M.F."/>
            <person name="Lindemann S.R."/>
        </authorList>
    </citation>
    <scope>NUCLEOTIDE SEQUENCE [LARGE SCALE GENOMIC DNA]</scope>
    <source>
        <strain evidence="1">Ana</strain>
    </source>
</reference>
<dbReference type="STRING" id="1666911.HLUCCA11_23390"/>
<evidence type="ECO:0000313" key="1">
    <source>
        <dbReference type="EMBL" id="KPQ31604.1"/>
    </source>
</evidence>
<accession>A0A0P7YMP7</accession>
<sequence>MKILEFSHAHSATTGIYGTRRLPTYSTEKLYSWAELKGDSNLLEKPHGISTHECSFIDPDSLDITVQRSVWAIAL</sequence>
<gene>
    <name evidence="1" type="ORF">HLUCCA11_23390</name>
</gene>
<dbReference type="AlphaFoldDB" id="A0A0P7YMP7"/>
<dbReference type="Proteomes" id="UP000050465">
    <property type="component" value="Unassembled WGS sequence"/>
</dbReference>
<protein>
    <submittedName>
        <fullName evidence="1">Uncharacterized protein</fullName>
    </submittedName>
</protein>
<evidence type="ECO:0000313" key="2">
    <source>
        <dbReference type="Proteomes" id="UP000050465"/>
    </source>
</evidence>
<dbReference type="EMBL" id="LJZR01000093">
    <property type="protein sequence ID" value="KPQ31604.1"/>
    <property type="molecule type" value="Genomic_DNA"/>
</dbReference>
<organism evidence="1 2">
    <name type="scientific">Phormidesmis priestleyi Ana</name>
    <dbReference type="NCBI Taxonomy" id="1666911"/>
    <lineage>
        <taxon>Bacteria</taxon>
        <taxon>Bacillati</taxon>
        <taxon>Cyanobacteriota</taxon>
        <taxon>Cyanophyceae</taxon>
        <taxon>Leptolyngbyales</taxon>
        <taxon>Leptolyngbyaceae</taxon>
        <taxon>Phormidesmis</taxon>
    </lineage>
</organism>
<name>A0A0P7YMP7_9CYAN</name>
<comment type="caution">
    <text evidence="1">The sequence shown here is derived from an EMBL/GenBank/DDBJ whole genome shotgun (WGS) entry which is preliminary data.</text>
</comment>